<sequence length="131" mass="14644">MANTLPTPRDRTPTERTRPVIRGALFILGLLTTLAACASENPGARRSPATPSSTAHPYVGMWVTADGRIRQELLPNGRYEEERDGRKRAYTGRYTVTGTHIDYADDLGFTATGDVRDGVLYHEHLVLYRER</sequence>
<accession>A0ABR7LSM1</accession>
<reference evidence="1 2" key="1">
    <citation type="submission" date="2020-06" db="EMBL/GenBank/DDBJ databases">
        <title>Actinomadura xiongansis sp. nov., isolated from soil of Baiyangdian.</title>
        <authorList>
            <person name="Zhang X."/>
        </authorList>
    </citation>
    <scope>NUCLEOTIDE SEQUENCE [LARGE SCALE GENOMIC DNA]</scope>
    <source>
        <strain evidence="1 2">HBUM206468</strain>
    </source>
</reference>
<protein>
    <submittedName>
        <fullName evidence="1">Atu4866 domain-containing protein</fullName>
    </submittedName>
</protein>
<dbReference type="Pfam" id="PF11512">
    <property type="entry name" value="Atu4866"/>
    <property type="match status" value="1"/>
</dbReference>
<name>A0ABR7LSM1_9ACTN</name>
<dbReference type="Proteomes" id="UP000805614">
    <property type="component" value="Unassembled WGS sequence"/>
</dbReference>
<keyword evidence="2" id="KW-1185">Reference proteome</keyword>
<comment type="caution">
    <text evidence="1">The sequence shown here is derived from an EMBL/GenBank/DDBJ whole genome shotgun (WGS) entry which is preliminary data.</text>
</comment>
<dbReference type="EMBL" id="JABVEC010000013">
    <property type="protein sequence ID" value="MBC6467579.1"/>
    <property type="molecule type" value="Genomic_DNA"/>
</dbReference>
<dbReference type="InterPro" id="IPR038646">
    <property type="entry name" value="Atu4866-like_sf"/>
</dbReference>
<proteinExistence type="predicted"/>
<evidence type="ECO:0000313" key="2">
    <source>
        <dbReference type="Proteomes" id="UP000805614"/>
    </source>
</evidence>
<evidence type="ECO:0000313" key="1">
    <source>
        <dbReference type="EMBL" id="MBC6467579.1"/>
    </source>
</evidence>
<gene>
    <name evidence="1" type="ORF">HKK74_19075</name>
</gene>
<dbReference type="InterPro" id="IPR020955">
    <property type="entry name" value="Uncharacterised_Atu4866"/>
</dbReference>
<organism evidence="1 2">
    <name type="scientific">Actinomadura alba</name>
    <dbReference type="NCBI Taxonomy" id="406431"/>
    <lineage>
        <taxon>Bacteria</taxon>
        <taxon>Bacillati</taxon>
        <taxon>Actinomycetota</taxon>
        <taxon>Actinomycetes</taxon>
        <taxon>Streptosporangiales</taxon>
        <taxon>Thermomonosporaceae</taxon>
        <taxon>Actinomadura</taxon>
    </lineage>
</organism>
<dbReference type="Gene3D" id="2.40.128.290">
    <property type="entry name" value="Uncharacterised protein Atu4866, PF11512"/>
    <property type="match status" value="1"/>
</dbReference>